<reference evidence="6" key="1">
    <citation type="submission" date="2017-02" db="EMBL/GenBank/DDBJ databases">
        <title>Complete genome sequence of Cupriavidus necator strain NH9, a 3-chlorobenzoate degrader.</title>
        <authorList>
            <person name="Moriuchi R."/>
            <person name="Dohra H."/>
            <person name="Ogawa N."/>
        </authorList>
    </citation>
    <scope>NUCLEOTIDE SEQUENCE [LARGE SCALE GENOMIC DNA]</scope>
    <source>
        <strain evidence="6">NH9</strain>
    </source>
</reference>
<dbReference type="Gene3D" id="1.20.1600.10">
    <property type="entry name" value="Outer membrane efflux proteins (OEP)"/>
    <property type="match status" value="1"/>
</dbReference>
<dbReference type="Proteomes" id="UP000189627">
    <property type="component" value="Chromosome 2"/>
</dbReference>
<dbReference type="EMBL" id="CP017758">
    <property type="protein sequence ID" value="AQV97704.1"/>
    <property type="molecule type" value="Genomic_DNA"/>
</dbReference>
<accession>A0A1U9UYA3</accession>
<dbReference type="KEGG" id="cuh:BJN34_27960"/>
<dbReference type="PANTHER" id="PTHR30203">
    <property type="entry name" value="OUTER MEMBRANE CATION EFFLUX PROTEIN"/>
    <property type="match status" value="1"/>
</dbReference>
<keyword evidence="2" id="KW-0175">Coiled coil</keyword>
<evidence type="ECO:0000256" key="3">
    <source>
        <dbReference type="SAM" id="MobiDB-lite"/>
    </source>
</evidence>
<comment type="similarity">
    <text evidence="1">Belongs to the outer membrane factor (OMF) (TC 1.B.17) family.</text>
</comment>
<feature type="region of interest" description="Disordered" evidence="3">
    <location>
        <begin position="40"/>
        <end position="70"/>
    </location>
</feature>
<dbReference type="Pfam" id="PF02321">
    <property type="entry name" value="OEP"/>
    <property type="match status" value="2"/>
</dbReference>
<dbReference type="InterPro" id="IPR003423">
    <property type="entry name" value="OMP_efflux"/>
</dbReference>
<sequence length="476" mass="51513">MLLPLLPLLLLGMQAASGVELSGDTDPIPLVPAAKKVLPADATSGSGWDRLPARPAAGASAPAASSTALSNEERLKGVTGPGFSLWELSEELRANNPQLIQARALYQAAKATVPQIAAPNNPQVGLIWGNLPKNSPLALARAESFSYTLTQSFPFPGKKALAADIANTQAESLDAQRDALFLQLYAQLSTTYFQALSQKAQLDVLRLNLKRLEQVKQVARIRYANNAAGYVDYLNAQVAQSSAQNDVFGLERQYDNALKAINTLIGKNPEFPLELRPDASAVRMPPVLLPELEDMALREHPNVRASRFQVEAAEKGVRLARKAYLPDFQIIGTFNGSNPPLGFKPASYGIEFDVIIPLFFFTKERYGVDEAVANKVASDANDQSVRQQTLLAVDTAHNNLNQAVKQAEFLRGRQVPEAMAAYKMAFTNYANNSANFADLLAASSALKTTELAVTQAESQARQAYYTLAAAVGRDKL</sequence>
<evidence type="ECO:0000256" key="4">
    <source>
        <dbReference type="SAM" id="SignalP"/>
    </source>
</evidence>
<protein>
    <submittedName>
        <fullName evidence="5">TolC family protein</fullName>
    </submittedName>
</protein>
<keyword evidence="4" id="KW-0732">Signal</keyword>
<dbReference type="AlphaFoldDB" id="A0A1U9UYA3"/>
<evidence type="ECO:0000256" key="2">
    <source>
        <dbReference type="SAM" id="Coils"/>
    </source>
</evidence>
<gene>
    <name evidence="5" type="ORF">BJN34_27960</name>
</gene>
<dbReference type="SUPFAM" id="SSF56954">
    <property type="entry name" value="Outer membrane efflux proteins (OEP)"/>
    <property type="match status" value="1"/>
</dbReference>
<name>A0A1U9UYA3_CUPNE</name>
<proteinExistence type="inferred from homology"/>
<dbReference type="GO" id="GO:0015562">
    <property type="term" value="F:efflux transmembrane transporter activity"/>
    <property type="evidence" value="ECO:0007669"/>
    <property type="project" value="InterPro"/>
</dbReference>
<evidence type="ECO:0000313" key="6">
    <source>
        <dbReference type="Proteomes" id="UP000189627"/>
    </source>
</evidence>
<dbReference type="InterPro" id="IPR010131">
    <property type="entry name" value="MdtP/NodT-like"/>
</dbReference>
<evidence type="ECO:0000313" key="5">
    <source>
        <dbReference type="EMBL" id="AQV97704.1"/>
    </source>
</evidence>
<feature type="signal peptide" evidence="4">
    <location>
        <begin position="1"/>
        <end position="18"/>
    </location>
</feature>
<organism evidence="5 6">
    <name type="scientific">Cupriavidus necator</name>
    <name type="common">Alcaligenes eutrophus</name>
    <name type="synonym">Ralstonia eutropha</name>
    <dbReference type="NCBI Taxonomy" id="106590"/>
    <lineage>
        <taxon>Bacteria</taxon>
        <taxon>Pseudomonadati</taxon>
        <taxon>Pseudomonadota</taxon>
        <taxon>Betaproteobacteria</taxon>
        <taxon>Burkholderiales</taxon>
        <taxon>Burkholderiaceae</taxon>
        <taxon>Cupriavidus</taxon>
    </lineage>
</organism>
<feature type="coiled-coil region" evidence="2">
    <location>
        <begin position="195"/>
        <end position="222"/>
    </location>
</feature>
<evidence type="ECO:0000256" key="1">
    <source>
        <dbReference type="ARBA" id="ARBA00007613"/>
    </source>
</evidence>
<dbReference type="PANTHER" id="PTHR30203:SF29">
    <property type="entry name" value="PROTEIN CYAE"/>
    <property type="match status" value="1"/>
</dbReference>
<feature type="compositionally biased region" description="Low complexity" evidence="3">
    <location>
        <begin position="53"/>
        <end position="68"/>
    </location>
</feature>
<feature type="chain" id="PRO_5013047137" evidence="4">
    <location>
        <begin position="19"/>
        <end position="476"/>
    </location>
</feature>